<dbReference type="OrthoDB" id="9759601at2"/>
<dbReference type="CDD" id="cd00077">
    <property type="entry name" value="HDc"/>
    <property type="match status" value="1"/>
</dbReference>
<dbReference type="Pfam" id="PF13487">
    <property type="entry name" value="HD_5"/>
    <property type="match status" value="1"/>
</dbReference>
<evidence type="ECO:0000313" key="3">
    <source>
        <dbReference type="Proteomes" id="UP000198778"/>
    </source>
</evidence>
<dbReference type="EMBL" id="FNIL01000005">
    <property type="protein sequence ID" value="SDN95802.1"/>
    <property type="molecule type" value="Genomic_DNA"/>
</dbReference>
<reference evidence="3" key="1">
    <citation type="submission" date="2016-10" db="EMBL/GenBank/DDBJ databases">
        <authorList>
            <person name="Varghese N."/>
            <person name="Submissions S."/>
        </authorList>
    </citation>
    <scope>NUCLEOTIDE SEQUENCE [LARGE SCALE GENOMIC DNA]</scope>
    <source>
        <strain evidence="3">CGMCC 1.10369</strain>
    </source>
</reference>
<sequence length="370" mass="42679">MHVKLEELVPGCILRRDVYKLSNQPLVRKKTVLQQEHIDILHVFLVYSVHVEPKLVDGSAYKPKSLLKEEKENKIERTSLLEDNDSFTNRYLRAVQKYKKEFSKWQGRLKIEPYTMREIFLPLYEKNPTKRELMELHHFSDKKNYIYYHAVAVSIYSAMLAKKLGYSNADVIQTGLAGLLADAGMARLSFDSFNKKGSLNKDEYEEMKKHPVVSYRMLEEVPGFNKKAMLGVLQHHERQDGSGYPLGVVSGKLHPFARIITIADVFHAMTAERVYREKQSPYRVIELLQIEEYGKLDKKMVNEFIDMVLDLYPGQQVRLNNGVTAEVMEIESSNLTRPVLQTEGNEEIILKNHPQLYITEVSNGETAASV</sequence>
<dbReference type="InterPro" id="IPR003607">
    <property type="entry name" value="HD/PDEase_dom"/>
</dbReference>
<dbReference type="Proteomes" id="UP000198778">
    <property type="component" value="Unassembled WGS sequence"/>
</dbReference>
<accession>A0A1H0FMN9</accession>
<gene>
    <name evidence="2" type="ORF">SAMN04488053_1052</name>
</gene>
<dbReference type="SUPFAM" id="SSF109604">
    <property type="entry name" value="HD-domain/PDEase-like"/>
    <property type="match status" value="1"/>
</dbReference>
<dbReference type="InterPro" id="IPR037522">
    <property type="entry name" value="HD_GYP_dom"/>
</dbReference>
<evidence type="ECO:0000259" key="1">
    <source>
        <dbReference type="PROSITE" id="PS51832"/>
    </source>
</evidence>
<dbReference type="SMART" id="SM00471">
    <property type="entry name" value="HDc"/>
    <property type="match status" value="1"/>
</dbReference>
<dbReference type="AlphaFoldDB" id="A0A1H0FMN9"/>
<dbReference type="STRING" id="745820.SAMN04488053_1052"/>
<proteinExistence type="predicted"/>
<dbReference type="PANTHER" id="PTHR43155:SF2">
    <property type="entry name" value="CYCLIC DI-GMP PHOSPHODIESTERASE PA4108"/>
    <property type="match status" value="1"/>
</dbReference>
<dbReference type="PROSITE" id="PS51832">
    <property type="entry name" value="HD_GYP"/>
    <property type="match status" value="1"/>
</dbReference>
<protein>
    <submittedName>
        <fullName evidence="2">HD-GYP domain, c-di-GMP phosphodiesterase class II (Or its inactivated variant)</fullName>
    </submittedName>
</protein>
<dbReference type="Gene3D" id="1.10.3210.10">
    <property type="entry name" value="Hypothetical protein af1432"/>
    <property type="match status" value="1"/>
</dbReference>
<evidence type="ECO:0000313" key="2">
    <source>
        <dbReference type="EMBL" id="SDN95802.1"/>
    </source>
</evidence>
<dbReference type="RefSeq" id="WP_090842736.1">
    <property type="nucleotide sequence ID" value="NZ_FNIL01000005.1"/>
</dbReference>
<name>A0A1H0FMN9_9BACI</name>
<feature type="domain" description="HD-GYP" evidence="1">
    <location>
        <begin position="124"/>
        <end position="320"/>
    </location>
</feature>
<dbReference type="PANTHER" id="PTHR43155">
    <property type="entry name" value="CYCLIC DI-GMP PHOSPHODIESTERASE PA4108-RELATED"/>
    <property type="match status" value="1"/>
</dbReference>
<organism evidence="2 3">
    <name type="scientific">Alkalicoccus daliensis</name>
    <dbReference type="NCBI Taxonomy" id="745820"/>
    <lineage>
        <taxon>Bacteria</taxon>
        <taxon>Bacillati</taxon>
        <taxon>Bacillota</taxon>
        <taxon>Bacilli</taxon>
        <taxon>Bacillales</taxon>
        <taxon>Bacillaceae</taxon>
        <taxon>Alkalicoccus</taxon>
    </lineage>
</organism>
<keyword evidence="3" id="KW-1185">Reference proteome</keyword>